<evidence type="ECO:0000313" key="4">
    <source>
        <dbReference type="EMBL" id="MBB1158146.1"/>
    </source>
</evidence>
<dbReference type="PANTHER" id="PTHR43201">
    <property type="entry name" value="ACYL-COA SYNTHETASE"/>
    <property type="match status" value="1"/>
</dbReference>
<accession>A0A7W3W3D3</accession>
<evidence type="ECO:0000256" key="2">
    <source>
        <dbReference type="ARBA" id="ARBA00022598"/>
    </source>
</evidence>
<dbReference type="Proteomes" id="UP000526734">
    <property type="component" value="Unassembled WGS sequence"/>
</dbReference>
<gene>
    <name evidence="4" type="ORF">H4281_33800</name>
</gene>
<keyword evidence="2" id="KW-0436">Ligase</keyword>
<dbReference type="SUPFAM" id="SSF56801">
    <property type="entry name" value="Acetyl-CoA synthetase-like"/>
    <property type="match status" value="1"/>
</dbReference>
<sequence length="92" mass="10368">MIVRGGFNVYPRELEEVTMTHRAVSLVAVVGVPHGEEIKAFVIKQDGTELSGQELVSWCKERMAGYEYPRIVEFRTSIPMTSTGKILKRELA</sequence>
<comment type="similarity">
    <text evidence="1">Belongs to the ATP-dependent AMP-binding enzyme family.</text>
</comment>
<reference evidence="4 5" key="1">
    <citation type="submission" date="2020-08" db="EMBL/GenBank/DDBJ databases">
        <title>Amycolatopsis sp. nov. DR6-1 isolated from Dendrobium heterocarpum.</title>
        <authorList>
            <person name="Tedsree N."/>
            <person name="Kuncharoen N."/>
            <person name="Likhitwitayawuid K."/>
            <person name="Tanasupawat S."/>
        </authorList>
    </citation>
    <scope>NUCLEOTIDE SEQUENCE [LARGE SCALE GENOMIC DNA]</scope>
    <source>
        <strain evidence="4 5">DR6-1</strain>
    </source>
</reference>
<proteinExistence type="inferred from homology"/>
<dbReference type="Gene3D" id="3.30.300.30">
    <property type="match status" value="1"/>
</dbReference>
<evidence type="ECO:0000256" key="1">
    <source>
        <dbReference type="ARBA" id="ARBA00006432"/>
    </source>
</evidence>
<name>A0A7W3W3D3_9PSEU</name>
<dbReference type="InterPro" id="IPR025110">
    <property type="entry name" value="AMP-bd_C"/>
</dbReference>
<dbReference type="Pfam" id="PF13193">
    <property type="entry name" value="AMP-binding_C"/>
    <property type="match status" value="1"/>
</dbReference>
<comment type="caution">
    <text evidence="4">The sequence shown here is derived from an EMBL/GenBank/DDBJ whole genome shotgun (WGS) entry which is preliminary data.</text>
</comment>
<protein>
    <recommendedName>
        <fullName evidence="3">AMP-binding enzyme C-terminal domain-containing protein</fullName>
    </recommendedName>
</protein>
<dbReference type="GO" id="GO:0006631">
    <property type="term" value="P:fatty acid metabolic process"/>
    <property type="evidence" value="ECO:0007669"/>
    <property type="project" value="TreeGrafter"/>
</dbReference>
<dbReference type="EMBL" id="JACGZW010000012">
    <property type="protein sequence ID" value="MBB1158146.1"/>
    <property type="molecule type" value="Genomic_DNA"/>
</dbReference>
<dbReference type="InterPro" id="IPR045851">
    <property type="entry name" value="AMP-bd_C_sf"/>
</dbReference>
<evidence type="ECO:0000313" key="5">
    <source>
        <dbReference type="Proteomes" id="UP000526734"/>
    </source>
</evidence>
<feature type="domain" description="AMP-binding enzyme C-terminal" evidence="3">
    <location>
        <begin position="13"/>
        <end position="85"/>
    </location>
</feature>
<keyword evidence="5" id="KW-1185">Reference proteome</keyword>
<dbReference type="PANTHER" id="PTHR43201:SF5">
    <property type="entry name" value="MEDIUM-CHAIN ACYL-COA LIGASE ACSF2, MITOCHONDRIAL"/>
    <property type="match status" value="1"/>
</dbReference>
<dbReference type="GO" id="GO:0031956">
    <property type="term" value="F:medium-chain fatty acid-CoA ligase activity"/>
    <property type="evidence" value="ECO:0007669"/>
    <property type="project" value="TreeGrafter"/>
</dbReference>
<evidence type="ECO:0000259" key="3">
    <source>
        <dbReference type="Pfam" id="PF13193"/>
    </source>
</evidence>
<organism evidence="4 5">
    <name type="scientific">Amycolatopsis dendrobii</name>
    <dbReference type="NCBI Taxonomy" id="2760662"/>
    <lineage>
        <taxon>Bacteria</taxon>
        <taxon>Bacillati</taxon>
        <taxon>Actinomycetota</taxon>
        <taxon>Actinomycetes</taxon>
        <taxon>Pseudonocardiales</taxon>
        <taxon>Pseudonocardiaceae</taxon>
        <taxon>Amycolatopsis</taxon>
    </lineage>
</organism>
<dbReference type="AlphaFoldDB" id="A0A7W3W3D3"/>